<name>A0A6A5VQD0_9PLEO</name>
<evidence type="ECO:0000256" key="1">
    <source>
        <dbReference type="SAM" id="MobiDB-lite"/>
    </source>
</evidence>
<feature type="compositionally biased region" description="Polar residues" evidence="1">
    <location>
        <begin position="192"/>
        <end position="213"/>
    </location>
</feature>
<dbReference type="Proteomes" id="UP000800036">
    <property type="component" value="Unassembled WGS sequence"/>
</dbReference>
<organism evidence="2 3">
    <name type="scientific">Bimuria novae-zelandiae CBS 107.79</name>
    <dbReference type="NCBI Taxonomy" id="1447943"/>
    <lineage>
        <taxon>Eukaryota</taxon>
        <taxon>Fungi</taxon>
        <taxon>Dikarya</taxon>
        <taxon>Ascomycota</taxon>
        <taxon>Pezizomycotina</taxon>
        <taxon>Dothideomycetes</taxon>
        <taxon>Pleosporomycetidae</taxon>
        <taxon>Pleosporales</taxon>
        <taxon>Massarineae</taxon>
        <taxon>Didymosphaeriaceae</taxon>
        <taxon>Bimuria</taxon>
    </lineage>
</organism>
<dbReference type="AlphaFoldDB" id="A0A6A5VQD0"/>
<gene>
    <name evidence="2" type="ORF">BU23DRAFT_642380</name>
</gene>
<feature type="compositionally biased region" description="Basic and acidic residues" evidence="1">
    <location>
        <begin position="152"/>
        <end position="161"/>
    </location>
</feature>
<reference evidence="2" key="1">
    <citation type="journal article" date="2020" name="Stud. Mycol.">
        <title>101 Dothideomycetes genomes: a test case for predicting lifestyles and emergence of pathogens.</title>
        <authorList>
            <person name="Haridas S."/>
            <person name="Albert R."/>
            <person name="Binder M."/>
            <person name="Bloem J."/>
            <person name="Labutti K."/>
            <person name="Salamov A."/>
            <person name="Andreopoulos B."/>
            <person name="Baker S."/>
            <person name="Barry K."/>
            <person name="Bills G."/>
            <person name="Bluhm B."/>
            <person name="Cannon C."/>
            <person name="Castanera R."/>
            <person name="Culley D."/>
            <person name="Daum C."/>
            <person name="Ezra D."/>
            <person name="Gonzalez J."/>
            <person name="Henrissat B."/>
            <person name="Kuo A."/>
            <person name="Liang C."/>
            <person name="Lipzen A."/>
            <person name="Lutzoni F."/>
            <person name="Magnuson J."/>
            <person name="Mondo S."/>
            <person name="Nolan M."/>
            <person name="Ohm R."/>
            <person name="Pangilinan J."/>
            <person name="Park H.-J."/>
            <person name="Ramirez L."/>
            <person name="Alfaro M."/>
            <person name="Sun H."/>
            <person name="Tritt A."/>
            <person name="Yoshinaga Y."/>
            <person name="Zwiers L.-H."/>
            <person name="Turgeon B."/>
            <person name="Goodwin S."/>
            <person name="Spatafora J."/>
            <person name="Crous P."/>
            <person name="Grigoriev I."/>
        </authorList>
    </citation>
    <scope>NUCLEOTIDE SEQUENCE</scope>
    <source>
        <strain evidence="2">CBS 107.79</strain>
    </source>
</reference>
<sequence>MDPHEQPWSEHERVNLLAEVLLRAGTSPSRVLFNAIRDSGIQVRWNDLVLPNGRSLGSCHRAFDEIAAQVQVPPSDYRHPVPPPTAPPIMYAASREIPQKRPHPESYTPIQPRPSQPTYMGIANQPAYPANMAAVGEPANKKKRGRPPKAVTEQRRQEAQAKGEPYPPPRKSRPSLTGRDVSLASPVGPISSYAQTPPSASLSGPTGAITPQGTHPPEPNTESSSGKKKQKPAPLELGSPPQFFGPHTSEQSQSQVFSNFTPNSAPFSSSPKKFRPESRDARMEGVEEAQPRTTTPHSFKDTVGI</sequence>
<accession>A0A6A5VQD0</accession>
<evidence type="ECO:0000313" key="3">
    <source>
        <dbReference type="Proteomes" id="UP000800036"/>
    </source>
</evidence>
<proteinExistence type="predicted"/>
<dbReference type="OrthoDB" id="5371646at2759"/>
<evidence type="ECO:0008006" key="4">
    <source>
        <dbReference type="Google" id="ProtNLM"/>
    </source>
</evidence>
<feature type="compositionally biased region" description="Polar residues" evidence="1">
    <location>
        <begin position="248"/>
        <end position="271"/>
    </location>
</feature>
<feature type="region of interest" description="Disordered" evidence="1">
    <location>
        <begin position="137"/>
        <end position="305"/>
    </location>
</feature>
<feature type="compositionally biased region" description="Basic and acidic residues" evidence="1">
    <location>
        <begin position="274"/>
        <end position="285"/>
    </location>
</feature>
<keyword evidence="3" id="KW-1185">Reference proteome</keyword>
<evidence type="ECO:0000313" key="2">
    <source>
        <dbReference type="EMBL" id="KAF1979175.1"/>
    </source>
</evidence>
<feature type="region of interest" description="Disordered" evidence="1">
    <location>
        <begin position="100"/>
        <end position="123"/>
    </location>
</feature>
<protein>
    <recommendedName>
        <fullName evidence="4">Myb-like domain-containing protein</fullName>
    </recommendedName>
</protein>
<dbReference type="EMBL" id="ML976658">
    <property type="protein sequence ID" value="KAF1979175.1"/>
    <property type="molecule type" value="Genomic_DNA"/>
</dbReference>